<dbReference type="AlphaFoldDB" id="A0AAW1VYG9"/>
<protein>
    <submittedName>
        <fullName evidence="1">Uncharacterized protein</fullName>
    </submittedName>
</protein>
<name>A0AAW1VYG9_RUBAR</name>
<evidence type="ECO:0000313" key="2">
    <source>
        <dbReference type="Proteomes" id="UP001457282"/>
    </source>
</evidence>
<accession>A0AAW1VYG9</accession>
<proteinExistence type="predicted"/>
<reference evidence="1 2" key="1">
    <citation type="journal article" date="2023" name="G3 (Bethesda)">
        <title>A chromosome-length genome assembly and annotation of blackberry (Rubus argutus, cv. 'Hillquist').</title>
        <authorList>
            <person name="Bruna T."/>
            <person name="Aryal R."/>
            <person name="Dudchenko O."/>
            <person name="Sargent D.J."/>
            <person name="Mead D."/>
            <person name="Buti M."/>
            <person name="Cavallini A."/>
            <person name="Hytonen T."/>
            <person name="Andres J."/>
            <person name="Pham M."/>
            <person name="Weisz D."/>
            <person name="Mascagni F."/>
            <person name="Usai G."/>
            <person name="Natali L."/>
            <person name="Bassil N."/>
            <person name="Fernandez G.E."/>
            <person name="Lomsadze A."/>
            <person name="Armour M."/>
            <person name="Olukolu B."/>
            <person name="Poorten T."/>
            <person name="Britton C."/>
            <person name="Davik J."/>
            <person name="Ashrafi H."/>
            <person name="Aiden E.L."/>
            <person name="Borodovsky M."/>
            <person name="Worthington M."/>
        </authorList>
    </citation>
    <scope>NUCLEOTIDE SEQUENCE [LARGE SCALE GENOMIC DNA]</scope>
    <source>
        <strain evidence="1">PI 553951</strain>
    </source>
</reference>
<dbReference type="Proteomes" id="UP001457282">
    <property type="component" value="Unassembled WGS sequence"/>
</dbReference>
<comment type="caution">
    <text evidence="1">The sequence shown here is derived from an EMBL/GenBank/DDBJ whole genome shotgun (WGS) entry which is preliminary data.</text>
</comment>
<evidence type="ECO:0000313" key="1">
    <source>
        <dbReference type="EMBL" id="KAK9912117.1"/>
    </source>
</evidence>
<keyword evidence="2" id="KW-1185">Reference proteome</keyword>
<organism evidence="1 2">
    <name type="scientific">Rubus argutus</name>
    <name type="common">Southern blackberry</name>
    <dbReference type="NCBI Taxonomy" id="59490"/>
    <lineage>
        <taxon>Eukaryota</taxon>
        <taxon>Viridiplantae</taxon>
        <taxon>Streptophyta</taxon>
        <taxon>Embryophyta</taxon>
        <taxon>Tracheophyta</taxon>
        <taxon>Spermatophyta</taxon>
        <taxon>Magnoliopsida</taxon>
        <taxon>eudicotyledons</taxon>
        <taxon>Gunneridae</taxon>
        <taxon>Pentapetalae</taxon>
        <taxon>rosids</taxon>
        <taxon>fabids</taxon>
        <taxon>Rosales</taxon>
        <taxon>Rosaceae</taxon>
        <taxon>Rosoideae</taxon>
        <taxon>Rosoideae incertae sedis</taxon>
        <taxon>Rubus</taxon>
    </lineage>
</organism>
<gene>
    <name evidence="1" type="ORF">M0R45_035991</name>
</gene>
<dbReference type="EMBL" id="JBEDUW010000007">
    <property type="protein sequence ID" value="KAK9912117.1"/>
    <property type="molecule type" value="Genomic_DNA"/>
</dbReference>
<sequence length="123" mass="13675">MHQTPLITTITHKSPSTILIPLTCPTNHFTPVYRRTTGSSRKPNPKYVVLATIDCNSHEPSCYSQAVKKLEWHQAMGEEFNALQCAGTWTLVPSTPSMNILPNKWVFKLNATPTAPSNVIKLS</sequence>